<dbReference type="GO" id="GO:0006412">
    <property type="term" value="P:translation"/>
    <property type="evidence" value="ECO:0007669"/>
    <property type="project" value="UniProtKB-UniRule"/>
</dbReference>
<evidence type="ECO:0000256" key="5">
    <source>
        <dbReference type="ARBA" id="ARBA00022801"/>
    </source>
</evidence>
<dbReference type="HOGENOM" id="CLU_073661_2_2_2"/>
<comment type="subcellular location">
    <subcellularLocation>
        <location evidence="2 9">Cytoplasm</location>
    </subcellularLocation>
</comment>
<reference evidence="10" key="1">
    <citation type="submission" date="2010-04" db="EMBL/GenBank/DDBJ databases">
        <title>Complete sequence of Methanocaldococcus infernus ME.</title>
        <authorList>
            <consortium name="US DOE Joint Genome Institute"/>
            <person name="Lucas S."/>
            <person name="Copeland A."/>
            <person name="Lapidus A."/>
            <person name="Cheng J.-F."/>
            <person name="Bruce D."/>
            <person name="Goodwin L."/>
            <person name="Pitluck S."/>
            <person name="Munk A.C."/>
            <person name="Detter J.C."/>
            <person name="Han C."/>
            <person name="Tapia R."/>
            <person name="Land M."/>
            <person name="Hauser L."/>
            <person name="Kyrpides N."/>
            <person name="Mikhailova N."/>
            <person name="Sieprawska-Lupa M."/>
            <person name="Whitman W.B."/>
            <person name="Woyke T."/>
        </authorList>
    </citation>
    <scope>NUCLEOTIDE SEQUENCE [LARGE SCALE GENOMIC DNA]</scope>
    <source>
        <strain evidence="10">ME</strain>
    </source>
</reference>
<dbReference type="Pfam" id="PF01981">
    <property type="entry name" value="PTH2"/>
    <property type="match status" value="1"/>
</dbReference>
<dbReference type="AlphaFoldDB" id="D5VRQ9"/>
<organism evidence="10 11">
    <name type="scientific">Methanocaldococcus infernus (strain DSM 11812 / JCM 15783 / ME)</name>
    <dbReference type="NCBI Taxonomy" id="573063"/>
    <lineage>
        <taxon>Archaea</taxon>
        <taxon>Methanobacteriati</taxon>
        <taxon>Methanobacteriota</taxon>
        <taxon>Methanomada group</taxon>
        <taxon>Methanococci</taxon>
        <taxon>Methanococcales</taxon>
        <taxon>Methanocaldococcaceae</taxon>
        <taxon>Methanocaldococcus</taxon>
    </lineage>
</organism>
<dbReference type="NCBIfam" id="NF003314">
    <property type="entry name" value="PRK04322.1"/>
    <property type="match status" value="1"/>
</dbReference>
<keyword evidence="5 9" id="KW-0378">Hydrolase</keyword>
<proteinExistence type="inferred from homology"/>
<evidence type="ECO:0000256" key="9">
    <source>
        <dbReference type="HAMAP-Rule" id="MF_00628"/>
    </source>
</evidence>
<evidence type="ECO:0000256" key="8">
    <source>
        <dbReference type="ARBA" id="ARBA00050038"/>
    </source>
</evidence>
<evidence type="ECO:0000256" key="7">
    <source>
        <dbReference type="ARBA" id="ARBA00048707"/>
    </source>
</evidence>
<comment type="catalytic activity">
    <reaction evidence="7 9">
        <text>an N-acyl-L-alpha-aminoacyl-tRNA + H2O = an N-acyl-L-amino acid + a tRNA + H(+)</text>
        <dbReference type="Rhea" id="RHEA:54448"/>
        <dbReference type="Rhea" id="RHEA-COMP:10123"/>
        <dbReference type="Rhea" id="RHEA-COMP:13883"/>
        <dbReference type="ChEBI" id="CHEBI:15377"/>
        <dbReference type="ChEBI" id="CHEBI:15378"/>
        <dbReference type="ChEBI" id="CHEBI:59874"/>
        <dbReference type="ChEBI" id="CHEBI:78442"/>
        <dbReference type="ChEBI" id="CHEBI:138191"/>
        <dbReference type="EC" id="3.1.1.29"/>
    </reaction>
</comment>
<dbReference type="InterPro" id="IPR034759">
    <property type="entry name" value="Pept_tRNA_hydro_arch"/>
</dbReference>
<accession>D5VRQ9</accession>
<dbReference type="FunFam" id="3.40.1490.10:FF:000001">
    <property type="entry name" value="Peptidyl-tRNA hydrolase 2"/>
    <property type="match status" value="1"/>
</dbReference>
<dbReference type="PANTHER" id="PTHR12649">
    <property type="entry name" value="PEPTIDYL-TRNA HYDROLASE 2"/>
    <property type="match status" value="1"/>
</dbReference>
<dbReference type="HAMAP" id="MF_00628">
    <property type="entry name" value="Pept_tRNA_hydro_arch"/>
    <property type="match status" value="1"/>
</dbReference>
<dbReference type="PANTHER" id="PTHR12649:SF11">
    <property type="entry name" value="PEPTIDYL-TRNA HYDROLASE 2, MITOCHONDRIAL"/>
    <property type="match status" value="1"/>
</dbReference>
<dbReference type="Gene3D" id="3.40.1490.10">
    <property type="entry name" value="Bit1"/>
    <property type="match status" value="1"/>
</dbReference>
<dbReference type="InterPro" id="IPR023476">
    <property type="entry name" value="Pep_tRNA_hydro_II_dom_sf"/>
</dbReference>
<evidence type="ECO:0000256" key="1">
    <source>
        <dbReference type="ARBA" id="ARBA00003043"/>
    </source>
</evidence>
<name>D5VRQ9_METIM</name>
<dbReference type="eggNOG" id="arCOG04228">
    <property type="taxonomic scope" value="Archaea"/>
</dbReference>
<sequence length="131" mass="14594">MTTPAAEPYYLLRLITMKMVVILRTDLNMGKGKMVAQGGHAIIECYRHAQKLNPKLVEDWLREGQKKVVLKVSSEEELLDIYNKAKAEGLPCSIIRDAGLTQLKPGTITAVAIGPERDEKIDKITGHLKLL</sequence>
<dbReference type="GO" id="GO:0005829">
    <property type="term" value="C:cytosol"/>
    <property type="evidence" value="ECO:0007669"/>
    <property type="project" value="TreeGrafter"/>
</dbReference>
<dbReference type="KEGG" id="mif:Metin_0593"/>
<evidence type="ECO:0000256" key="6">
    <source>
        <dbReference type="ARBA" id="ARBA00038050"/>
    </source>
</evidence>
<evidence type="ECO:0000256" key="3">
    <source>
        <dbReference type="ARBA" id="ARBA00013260"/>
    </source>
</evidence>
<evidence type="ECO:0000256" key="2">
    <source>
        <dbReference type="ARBA" id="ARBA00004496"/>
    </source>
</evidence>
<protein>
    <recommendedName>
        <fullName evidence="8 9">Peptidyl-tRNA hydrolase</fullName>
        <shortName evidence="9">PTH</shortName>
        <ecNumber evidence="3 9">3.1.1.29</ecNumber>
    </recommendedName>
</protein>
<dbReference type="EC" id="3.1.1.29" evidence="3 9"/>
<gene>
    <name evidence="9" type="primary">pth</name>
    <name evidence="10" type="ordered locus">Metin_0593</name>
</gene>
<dbReference type="CDD" id="cd02430">
    <property type="entry name" value="PTH2"/>
    <property type="match status" value="1"/>
</dbReference>
<dbReference type="SUPFAM" id="SSF102462">
    <property type="entry name" value="Peptidyl-tRNA hydrolase II"/>
    <property type="match status" value="1"/>
</dbReference>
<dbReference type="InterPro" id="IPR002833">
    <property type="entry name" value="PTH2"/>
</dbReference>
<evidence type="ECO:0000313" key="11">
    <source>
        <dbReference type="Proteomes" id="UP000002061"/>
    </source>
</evidence>
<comment type="similarity">
    <text evidence="6 9">Belongs to the PTH2 family.</text>
</comment>
<dbReference type="Proteomes" id="UP000002061">
    <property type="component" value="Chromosome"/>
</dbReference>
<keyword evidence="4 9" id="KW-0963">Cytoplasm</keyword>
<dbReference type="NCBIfam" id="TIGR00283">
    <property type="entry name" value="arch_pth2"/>
    <property type="match status" value="1"/>
</dbReference>
<evidence type="ECO:0000313" key="10">
    <source>
        <dbReference type="EMBL" id="ADG13262.1"/>
    </source>
</evidence>
<dbReference type="EMBL" id="CP002009">
    <property type="protein sequence ID" value="ADG13262.1"/>
    <property type="molecule type" value="Genomic_DNA"/>
</dbReference>
<keyword evidence="11" id="KW-1185">Reference proteome</keyword>
<dbReference type="GO" id="GO:0004045">
    <property type="term" value="F:peptidyl-tRNA hydrolase activity"/>
    <property type="evidence" value="ECO:0007669"/>
    <property type="project" value="UniProtKB-UniRule"/>
</dbReference>
<evidence type="ECO:0000256" key="4">
    <source>
        <dbReference type="ARBA" id="ARBA00022490"/>
    </source>
</evidence>
<dbReference type="STRING" id="573063.Metin_0593"/>
<comment type="function">
    <text evidence="1 9">The natural substrate for this enzyme may be peptidyl-tRNAs which drop off the ribosome during protein synthesis.</text>
</comment>